<sequence>MAALHYDLIGTPRKAMGLVVLQTDETIETELRQILPRSLSLFVNRVPSAPEVTRDTLARMEAHLTGAAALLPGTDALAVTGYGCTSGTAQIGQARIAELIHAGVRTAHVTEPVSALIAACRQAGLTRLAFLSPYVEEVSAHLRSLLADQGIATPVFGSFEEADEARVARIAPAAIARAANNLVQGAGVDAVFLSCTNLRSFEIIPGLQDSLGLPVLSSNLVIGWHMLRLAQAVPPDCRPGDLLT</sequence>
<organism evidence="1 2">
    <name type="scientific">Aliishimia ponticola</name>
    <dbReference type="NCBI Taxonomy" id="2499833"/>
    <lineage>
        <taxon>Bacteria</taxon>
        <taxon>Pseudomonadati</taxon>
        <taxon>Pseudomonadota</taxon>
        <taxon>Alphaproteobacteria</taxon>
        <taxon>Rhodobacterales</taxon>
        <taxon>Paracoccaceae</taxon>
        <taxon>Aliishimia</taxon>
    </lineage>
</organism>
<dbReference type="InterPro" id="IPR026286">
    <property type="entry name" value="MaiA/AMDase"/>
</dbReference>
<dbReference type="RefSeq" id="WP_136460929.1">
    <property type="nucleotide sequence ID" value="NZ_SRKY01000001.1"/>
</dbReference>
<dbReference type="PANTHER" id="PTHR40267:SF1">
    <property type="entry name" value="BLR3294 PROTEIN"/>
    <property type="match status" value="1"/>
</dbReference>
<dbReference type="Proteomes" id="UP000306602">
    <property type="component" value="Unassembled WGS sequence"/>
</dbReference>
<evidence type="ECO:0000313" key="2">
    <source>
        <dbReference type="Proteomes" id="UP000306602"/>
    </source>
</evidence>
<dbReference type="PIRSF" id="PIRSF015736">
    <property type="entry name" value="MI"/>
    <property type="match status" value="1"/>
</dbReference>
<comment type="caution">
    <text evidence="1">The sequence shown here is derived from an EMBL/GenBank/DDBJ whole genome shotgun (WGS) entry which is preliminary data.</text>
</comment>
<accession>A0A4S4NH99</accession>
<protein>
    <submittedName>
        <fullName evidence="1">Asp/Glu racemase</fullName>
    </submittedName>
</protein>
<reference evidence="1 2" key="1">
    <citation type="submission" date="2019-04" db="EMBL/GenBank/DDBJ databases">
        <title>Shimia ponticola sp. nov., isolated from seawater.</title>
        <authorList>
            <person name="Kim Y.-O."/>
            <person name="Yoon J.-H."/>
        </authorList>
    </citation>
    <scope>NUCLEOTIDE SEQUENCE [LARGE SCALE GENOMIC DNA]</scope>
    <source>
        <strain evidence="1 2">MYP11</strain>
    </source>
</reference>
<dbReference type="InterPro" id="IPR053714">
    <property type="entry name" value="Iso_Racemase_Enz_sf"/>
</dbReference>
<dbReference type="PANTHER" id="PTHR40267">
    <property type="entry name" value="BLR3294 PROTEIN"/>
    <property type="match status" value="1"/>
</dbReference>
<dbReference type="AlphaFoldDB" id="A0A4S4NH99"/>
<proteinExistence type="predicted"/>
<keyword evidence="2" id="KW-1185">Reference proteome</keyword>
<dbReference type="Gene3D" id="3.40.50.12500">
    <property type="match status" value="1"/>
</dbReference>
<dbReference type="Pfam" id="PF17645">
    <property type="entry name" value="Amdase"/>
    <property type="match status" value="1"/>
</dbReference>
<evidence type="ECO:0000313" key="1">
    <source>
        <dbReference type="EMBL" id="THH38037.1"/>
    </source>
</evidence>
<name>A0A4S4NH99_9RHOB</name>
<gene>
    <name evidence="1" type="ORF">E4Z66_00205</name>
</gene>
<dbReference type="EMBL" id="SRKY01000001">
    <property type="protein sequence ID" value="THH38037.1"/>
    <property type="molecule type" value="Genomic_DNA"/>
</dbReference>
<dbReference type="OrthoDB" id="9816064at2"/>